<dbReference type="AlphaFoldDB" id="A0A8T5GFS4"/>
<proteinExistence type="predicted"/>
<dbReference type="EMBL" id="JABJNZ010000062">
    <property type="protein sequence ID" value="MBT4870863.1"/>
    <property type="molecule type" value="Genomic_DNA"/>
</dbReference>
<dbReference type="Proteomes" id="UP000722459">
    <property type="component" value="Unassembled WGS sequence"/>
</dbReference>
<gene>
    <name evidence="1" type="ORF">HON47_04775</name>
</gene>
<accession>A0A8T5GFS4</accession>
<organism evidence="1 2">
    <name type="scientific">Candidatus Iainarchaeum sp</name>
    <dbReference type="NCBI Taxonomy" id="3101447"/>
    <lineage>
        <taxon>Archaea</taxon>
        <taxon>Candidatus Iainarchaeota</taxon>
        <taxon>Candidatus Iainarchaeia</taxon>
        <taxon>Candidatus Iainarchaeales</taxon>
        <taxon>Candidatus Iainarchaeaceae</taxon>
        <taxon>Candidatus Iainarchaeum</taxon>
    </lineage>
</organism>
<comment type="caution">
    <text evidence="1">The sequence shown here is derived from an EMBL/GenBank/DDBJ whole genome shotgun (WGS) entry which is preliminary data.</text>
</comment>
<reference evidence="1" key="1">
    <citation type="journal article" date="2021" name="ISME J.">
        <title>Mercury methylation by metabolically versatile and cosmopolitan marine bacteria.</title>
        <authorList>
            <person name="Lin H."/>
            <person name="Ascher D.B."/>
            <person name="Myung Y."/>
            <person name="Lamborg C.H."/>
            <person name="Hallam S.J."/>
            <person name="Gionfriddo C.M."/>
            <person name="Holt K.E."/>
            <person name="Moreau J.W."/>
        </authorList>
    </citation>
    <scope>NUCLEOTIDE SEQUENCE</scope>
    <source>
        <strain evidence="1">SI075_bin30</strain>
    </source>
</reference>
<name>A0A8T5GFS4_9ARCH</name>
<evidence type="ECO:0000313" key="1">
    <source>
        <dbReference type="EMBL" id="MBT4870863.1"/>
    </source>
</evidence>
<protein>
    <submittedName>
        <fullName evidence="1">Uncharacterized protein</fullName>
    </submittedName>
</protein>
<evidence type="ECO:0000313" key="2">
    <source>
        <dbReference type="Proteomes" id="UP000722459"/>
    </source>
</evidence>
<sequence length="76" mass="8576">MVGSRRTKKINSVSKKGTPSLNARTKKLAILRKEMNVDMAREVLSNYGVAKRFGEIMGLPFKVVIVEAKKIRDKKD</sequence>